<comment type="caution">
    <text evidence="15">The sequence shown here is derived from an EMBL/GenBank/DDBJ whole genome shotgun (WGS) entry which is preliminary data.</text>
</comment>
<feature type="binding site" evidence="13">
    <location>
        <position position="699"/>
    </location>
    <ligand>
        <name>Zn(2+)</name>
        <dbReference type="ChEBI" id="CHEBI:29105"/>
    </ligand>
</feature>
<evidence type="ECO:0000256" key="5">
    <source>
        <dbReference type="ARBA" id="ARBA00022741"/>
    </source>
</evidence>
<evidence type="ECO:0000256" key="4">
    <source>
        <dbReference type="ARBA" id="ARBA00022723"/>
    </source>
</evidence>
<dbReference type="InterPro" id="IPR009000">
    <property type="entry name" value="Transl_B-barrel_sf"/>
</dbReference>
<dbReference type="AlphaFoldDB" id="A0A317G3K5"/>
<dbReference type="SUPFAM" id="SSF55681">
    <property type="entry name" value="Class II aaRS and biotin synthetases"/>
    <property type="match status" value="1"/>
</dbReference>
<comment type="similarity">
    <text evidence="1 13">Belongs to the class-II aminoacyl-tRNA synthetase family.</text>
</comment>
<dbReference type="PRINTS" id="PR00980">
    <property type="entry name" value="TRNASYNTHALA"/>
</dbReference>
<dbReference type="Proteomes" id="UP000245488">
    <property type="component" value="Chromosome"/>
</dbReference>
<dbReference type="RefSeq" id="WP_110073210.1">
    <property type="nucleotide sequence ID" value="NZ_CM009896.1"/>
</dbReference>
<keyword evidence="4 13" id="KW-0479">Metal-binding</keyword>
<keyword evidence="8 13" id="KW-0694">RNA-binding</keyword>
<dbReference type="Gene3D" id="3.30.930.10">
    <property type="entry name" value="Bira Bifunctional Protein, Domain 2"/>
    <property type="match status" value="1"/>
</dbReference>
<evidence type="ECO:0000256" key="13">
    <source>
        <dbReference type="HAMAP-Rule" id="MF_00036"/>
    </source>
</evidence>
<dbReference type="InterPro" id="IPR018163">
    <property type="entry name" value="Thr/Ala-tRNA-synth_IIc_edit"/>
</dbReference>
<feature type="domain" description="Alanyl-transfer RNA synthetases family profile" evidence="14">
    <location>
        <begin position="4"/>
        <end position="742"/>
    </location>
</feature>
<dbReference type="Pfam" id="PF07973">
    <property type="entry name" value="tRNA_SAD"/>
    <property type="match status" value="1"/>
</dbReference>
<dbReference type="Gene3D" id="2.40.30.130">
    <property type="match status" value="1"/>
</dbReference>
<reference evidence="15 16" key="1">
    <citation type="submission" date="2017-09" db="EMBL/GenBank/DDBJ databases">
        <title>High-quality draft genome sequence of Butyrivibrio fibrisolvens INBov1, isolated from cow rumen.</title>
        <authorList>
            <person name="Rodriguez Hernaez J."/>
            <person name="Rivarola M."/>
            <person name="Paniego N."/>
            <person name="Cravero S."/>
            <person name="Ceron Cucchi M."/>
            <person name="Martinez M.C."/>
        </authorList>
    </citation>
    <scope>NUCLEOTIDE SEQUENCE [LARGE SCALE GENOMIC DNA]</scope>
    <source>
        <strain evidence="15 16">INBov1</strain>
    </source>
</reference>
<evidence type="ECO:0000256" key="3">
    <source>
        <dbReference type="ARBA" id="ARBA00022598"/>
    </source>
</evidence>
<evidence type="ECO:0000256" key="11">
    <source>
        <dbReference type="ARBA" id="ARBA00024779"/>
    </source>
</evidence>
<keyword evidence="6 13" id="KW-0862">Zinc</keyword>
<accession>A0A317G3K5</accession>
<dbReference type="GO" id="GO:0005524">
    <property type="term" value="F:ATP binding"/>
    <property type="evidence" value="ECO:0007669"/>
    <property type="project" value="UniProtKB-UniRule"/>
</dbReference>
<keyword evidence="9 13" id="KW-0648">Protein biosynthesis</keyword>
<comment type="function">
    <text evidence="11 13">Catalyzes the attachment of alanine to tRNA(Ala) in a two-step reaction: alanine is first activated by ATP to form Ala-AMP and then transferred to the acceptor end of tRNA(Ala). Also edits incorrectly charged Ser-tRNA(Ala) and Gly-tRNA(Ala) via its editing domain.</text>
</comment>
<comment type="catalytic activity">
    <reaction evidence="12 13">
        <text>tRNA(Ala) + L-alanine + ATP = L-alanyl-tRNA(Ala) + AMP + diphosphate</text>
        <dbReference type="Rhea" id="RHEA:12540"/>
        <dbReference type="Rhea" id="RHEA-COMP:9657"/>
        <dbReference type="Rhea" id="RHEA-COMP:9923"/>
        <dbReference type="ChEBI" id="CHEBI:30616"/>
        <dbReference type="ChEBI" id="CHEBI:33019"/>
        <dbReference type="ChEBI" id="CHEBI:57972"/>
        <dbReference type="ChEBI" id="CHEBI:78442"/>
        <dbReference type="ChEBI" id="CHEBI:78497"/>
        <dbReference type="ChEBI" id="CHEBI:456215"/>
        <dbReference type="EC" id="6.1.1.7"/>
    </reaction>
</comment>
<dbReference type="InterPro" id="IPR023033">
    <property type="entry name" value="Ala_tRNA_ligase_euk/bac"/>
</dbReference>
<organism evidence="15 16">
    <name type="scientific">Butyrivibrio fibrisolvens</name>
    <dbReference type="NCBI Taxonomy" id="831"/>
    <lineage>
        <taxon>Bacteria</taxon>
        <taxon>Bacillati</taxon>
        <taxon>Bacillota</taxon>
        <taxon>Clostridia</taxon>
        <taxon>Lachnospirales</taxon>
        <taxon>Lachnospiraceae</taxon>
        <taxon>Butyrivibrio</taxon>
    </lineage>
</organism>
<dbReference type="Gene3D" id="3.30.54.20">
    <property type="match status" value="1"/>
</dbReference>
<dbReference type="PANTHER" id="PTHR11777:SF9">
    <property type="entry name" value="ALANINE--TRNA LIGASE, CYTOPLASMIC"/>
    <property type="match status" value="1"/>
</dbReference>
<dbReference type="FunFam" id="3.10.310.40:FF:000001">
    <property type="entry name" value="Alanine--tRNA ligase"/>
    <property type="match status" value="1"/>
</dbReference>
<dbReference type="FunFam" id="3.30.980.10:FF:000004">
    <property type="entry name" value="Alanine--tRNA ligase, cytoplasmic"/>
    <property type="match status" value="1"/>
</dbReference>
<evidence type="ECO:0000313" key="15">
    <source>
        <dbReference type="EMBL" id="PWT27876.1"/>
    </source>
</evidence>
<dbReference type="Pfam" id="PF02272">
    <property type="entry name" value="DHHA1"/>
    <property type="match status" value="1"/>
</dbReference>
<dbReference type="GO" id="GO:0004813">
    <property type="term" value="F:alanine-tRNA ligase activity"/>
    <property type="evidence" value="ECO:0007669"/>
    <property type="project" value="UniProtKB-UniRule"/>
</dbReference>
<dbReference type="SMART" id="SM00863">
    <property type="entry name" value="tRNA_SAD"/>
    <property type="match status" value="1"/>
</dbReference>
<dbReference type="InterPro" id="IPR050058">
    <property type="entry name" value="Ala-tRNA_ligase"/>
</dbReference>
<dbReference type="CDD" id="cd00673">
    <property type="entry name" value="AlaRS_core"/>
    <property type="match status" value="1"/>
</dbReference>
<keyword evidence="13" id="KW-0963">Cytoplasm</keyword>
<gene>
    <name evidence="13" type="primary">alaS</name>
    <name evidence="15" type="ORF">CPT75_12590</name>
</gene>
<proteinExistence type="inferred from homology"/>
<dbReference type="EC" id="6.1.1.7" evidence="13"/>
<dbReference type="SUPFAM" id="SSF55186">
    <property type="entry name" value="ThrRS/AlaRS common domain"/>
    <property type="match status" value="1"/>
</dbReference>
<dbReference type="GO" id="GO:0002161">
    <property type="term" value="F:aminoacyl-tRNA deacylase activity"/>
    <property type="evidence" value="ECO:0007669"/>
    <property type="project" value="TreeGrafter"/>
</dbReference>
<dbReference type="SUPFAM" id="SSF50447">
    <property type="entry name" value="Translation proteins"/>
    <property type="match status" value="1"/>
</dbReference>
<comment type="domain">
    <text evidence="13">Consists of three domains; the N-terminal catalytic domain, the editing domain and the C-terminal C-Ala domain. The editing domain removes incorrectly charged amino acids, while the C-Ala domain, along with tRNA(Ala), serves as a bridge to cooperatively bring together the editing and aminoacylation centers thus stimulating deacylation of misacylated tRNAs.</text>
</comment>
<evidence type="ECO:0000313" key="16">
    <source>
        <dbReference type="Proteomes" id="UP000245488"/>
    </source>
</evidence>
<protein>
    <recommendedName>
        <fullName evidence="13">Alanine--tRNA ligase</fullName>
        <ecNumber evidence="13">6.1.1.7</ecNumber>
    </recommendedName>
    <alternativeName>
        <fullName evidence="13">Alanyl-tRNA synthetase</fullName>
        <shortName evidence="13">AlaRS</shortName>
    </alternativeName>
</protein>
<evidence type="ECO:0000256" key="7">
    <source>
        <dbReference type="ARBA" id="ARBA00022840"/>
    </source>
</evidence>
<dbReference type="PROSITE" id="PS50860">
    <property type="entry name" value="AA_TRNA_LIGASE_II_ALA"/>
    <property type="match status" value="1"/>
</dbReference>
<keyword evidence="7 13" id="KW-0067">ATP-binding</keyword>
<evidence type="ECO:0000256" key="8">
    <source>
        <dbReference type="ARBA" id="ARBA00022884"/>
    </source>
</evidence>
<dbReference type="Gene3D" id="3.10.310.40">
    <property type="match status" value="1"/>
</dbReference>
<evidence type="ECO:0000256" key="12">
    <source>
        <dbReference type="ARBA" id="ARBA00048300"/>
    </source>
</evidence>
<dbReference type="NCBIfam" id="TIGR00344">
    <property type="entry name" value="alaS"/>
    <property type="match status" value="1"/>
</dbReference>
<feature type="binding site" evidence="13">
    <location>
        <position position="597"/>
    </location>
    <ligand>
        <name>Zn(2+)</name>
        <dbReference type="ChEBI" id="CHEBI:29105"/>
    </ligand>
</feature>
<feature type="binding site" evidence="13">
    <location>
        <position position="601"/>
    </location>
    <ligand>
        <name>Zn(2+)</name>
        <dbReference type="ChEBI" id="CHEBI:29105"/>
    </ligand>
</feature>
<name>A0A317G3K5_BUTFI</name>
<dbReference type="GO" id="GO:0008270">
    <property type="term" value="F:zinc ion binding"/>
    <property type="evidence" value="ECO:0007669"/>
    <property type="project" value="UniProtKB-UniRule"/>
</dbReference>
<keyword evidence="5 13" id="KW-0547">Nucleotide-binding</keyword>
<dbReference type="InterPro" id="IPR018162">
    <property type="entry name" value="Ala-tRNA-ligase_IIc_anticod-bd"/>
</dbReference>
<dbReference type="GO" id="GO:0016740">
    <property type="term" value="F:transferase activity"/>
    <property type="evidence" value="ECO:0007669"/>
    <property type="project" value="UniProtKB-ARBA"/>
</dbReference>
<sequence length="910" mass="99628">MKKYSVNELREMYLKFFESKGHLRMNSFSLVPHNDNSLLIINSGMAPLKPYFTGQEVPPKRRVTTCQKCIRTGDLENVGKTARHGTFFEMLGNFSFGDYFKEEAIPWAWEFLTEVVGLDAERLYPSVYVDDDEAFKIWTDKMHIPAERIIKLGKEDNFWEHGSGPCGPCTEIYYDRGEKYGTGPEDVLGGEGDRFMEVWNVVFSQFNNDGHGNYTDLVQKNIDTGMGLERLAVAVQDVGSIFDVDTIKALRDKICEMAGGVQYEAEGTEESDVSVRIVTDHIRSTTFMISDGIMPSNEGRGYVLRRIIRRAVRHGRKLGISGSFLPELALSVIAGSKDGYPELEEKKDFILNVIRQEEDKFEKTFEQGLEILANMQEELKAAGKNTLSGEDAFKLYDTYGFPLDSTEEILAENGFLVDAEGFEKAMKNQRDTARAARKVSNYMGADATVYEDIDPSINSEFIGYDKLVADSTIVAMAELHAADEDAENAVADALTDGMTGAIITSQTPFYGTMGGQVGDHGKIFLYPADVDSAEHDALGCDSCNDKAVAVFKVESTEHVAGSKIAMIGRVVKGMFKTGDKVTLKVCKHGRMATCRNHSATHLMQKALREVLGTHVEQAGSYQDADRTRFDFSHFKAMTPAEIQKVEELVNEKIAAELDVNTQVMTLEEAKKSGAMALFGEKYGDSVRVVNMGDWSIELCGGTHVSNTRQIGQFKILSESGVAAGVRRIEAITGSNVTEYYKELEQNAKDAAALLKATPDTLYDHIKKLQEELKAVKSENESLKSSAAKEALGNAADDAVDVKGLKLVAKSLKDVDMNGLRELGDSLKEKLGDCVVVLMSDNDGKVSIMTMASDSAVKKGAHAGNLVKEIAPMVGGGGGGRPNMAQAGGKNPAGIEDALKKAAEVLAGQIQ</sequence>
<dbReference type="FunFam" id="3.30.54.20:FF:000001">
    <property type="entry name" value="Alanine--tRNA ligase"/>
    <property type="match status" value="1"/>
</dbReference>
<keyword evidence="10 13" id="KW-0030">Aminoacyl-tRNA synthetase</keyword>
<dbReference type="InterPro" id="IPR003156">
    <property type="entry name" value="DHHA1_dom"/>
</dbReference>
<keyword evidence="16" id="KW-1185">Reference proteome</keyword>
<evidence type="ECO:0000256" key="2">
    <source>
        <dbReference type="ARBA" id="ARBA00022555"/>
    </source>
</evidence>
<dbReference type="SUPFAM" id="SSF101353">
    <property type="entry name" value="Putative anticodon-binding domain of alanyl-tRNA synthetase (AlaRS)"/>
    <property type="match status" value="1"/>
</dbReference>
<dbReference type="FunFam" id="3.30.930.10:FF:000004">
    <property type="entry name" value="Alanine--tRNA ligase"/>
    <property type="match status" value="1"/>
</dbReference>
<evidence type="ECO:0000259" key="14">
    <source>
        <dbReference type="PROSITE" id="PS50860"/>
    </source>
</evidence>
<evidence type="ECO:0000256" key="10">
    <source>
        <dbReference type="ARBA" id="ARBA00023146"/>
    </source>
</evidence>
<feature type="binding site" evidence="13">
    <location>
        <position position="703"/>
    </location>
    <ligand>
        <name>Zn(2+)</name>
        <dbReference type="ChEBI" id="CHEBI:29105"/>
    </ligand>
</feature>
<keyword evidence="3 13" id="KW-0436">Ligase</keyword>
<dbReference type="Gene3D" id="6.10.250.550">
    <property type="match status" value="1"/>
</dbReference>
<dbReference type="InterPro" id="IPR002318">
    <property type="entry name" value="Ala-tRNA-lgiase_IIc"/>
</dbReference>
<dbReference type="InterPro" id="IPR018165">
    <property type="entry name" value="Ala-tRNA-synth_IIc_core"/>
</dbReference>
<dbReference type="InterPro" id="IPR045864">
    <property type="entry name" value="aa-tRNA-synth_II/BPL/LPL"/>
</dbReference>
<comment type="cofactor">
    <cofactor evidence="13">
        <name>Zn(2+)</name>
        <dbReference type="ChEBI" id="CHEBI:29105"/>
    </cofactor>
    <text evidence="13">Binds 1 zinc ion per subunit.</text>
</comment>
<dbReference type="EMBL" id="NXNG01000001">
    <property type="protein sequence ID" value="PWT27876.1"/>
    <property type="molecule type" value="Genomic_DNA"/>
</dbReference>
<dbReference type="Gene3D" id="3.30.980.10">
    <property type="entry name" value="Threonyl-trna Synthetase, Chain A, domain 2"/>
    <property type="match status" value="1"/>
</dbReference>
<dbReference type="PANTHER" id="PTHR11777">
    <property type="entry name" value="ALANYL-TRNA SYNTHETASE"/>
    <property type="match status" value="1"/>
</dbReference>
<dbReference type="HAMAP" id="MF_00036_B">
    <property type="entry name" value="Ala_tRNA_synth_B"/>
    <property type="match status" value="1"/>
</dbReference>
<comment type="subcellular location">
    <subcellularLocation>
        <location evidence="13">Cytoplasm</location>
    </subcellularLocation>
</comment>
<dbReference type="InterPro" id="IPR018164">
    <property type="entry name" value="Ala-tRNA-synth_IIc_N"/>
</dbReference>
<dbReference type="GO" id="GO:0140096">
    <property type="term" value="F:catalytic activity, acting on a protein"/>
    <property type="evidence" value="ECO:0007669"/>
    <property type="project" value="UniProtKB-ARBA"/>
</dbReference>
<dbReference type="InterPro" id="IPR012947">
    <property type="entry name" value="tRNA_SAD"/>
</dbReference>
<keyword evidence="2 13" id="KW-0820">tRNA-binding</keyword>
<evidence type="ECO:0000256" key="6">
    <source>
        <dbReference type="ARBA" id="ARBA00022833"/>
    </source>
</evidence>
<evidence type="ECO:0000256" key="9">
    <source>
        <dbReference type="ARBA" id="ARBA00022917"/>
    </source>
</evidence>
<evidence type="ECO:0000256" key="1">
    <source>
        <dbReference type="ARBA" id="ARBA00008226"/>
    </source>
</evidence>
<dbReference type="GO" id="GO:0006419">
    <property type="term" value="P:alanyl-tRNA aminoacylation"/>
    <property type="evidence" value="ECO:0007669"/>
    <property type="project" value="UniProtKB-UniRule"/>
</dbReference>
<dbReference type="GO" id="GO:0005829">
    <property type="term" value="C:cytosol"/>
    <property type="evidence" value="ECO:0007669"/>
    <property type="project" value="TreeGrafter"/>
</dbReference>
<dbReference type="Pfam" id="PF01411">
    <property type="entry name" value="tRNA-synt_2c"/>
    <property type="match status" value="1"/>
</dbReference>
<dbReference type="GO" id="GO:0000049">
    <property type="term" value="F:tRNA binding"/>
    <property type="evidence" value="ECO:0007669"/>
    <property type="project" value="UniProtKB-KW"/>
</dbReference>